<dbReference type="AlphaFoldDB" id="A0A1W2ANM9"/>
<dbReference type="GO" id="GO:0046872">
    <property type="term" value="F:metal ion binding"/>
    <property type="evidence" value="ECO:0007669"/>
    <property type="project" value="UniProtKB-KW"/>
</dbReference>
<feature type="domain" description="Rieske" evidence="5">
    <location>
        <begin position="76"/>
        <end position="150"/>
    </location>
</feature>
<keyword evidence="7" id="KW-1185">Reference proteome</keyword>
<keyword evidence="2" id="KW-0479">Metal-binding</keyword>
<name>A0A1W2ANM9_9FLAO</name>
<dbReference type="STRING" id="504486.SAMN05660703_2052"/>
<evidence type="ECO:0000313" key="6">
    <source>
        <dbReference type="EMBL" id="SMC61828.1"/>
    </source>
</evidence>
<proteinExistence type="predicted"/>
<keyword evidence="3" id="KW-0408">Iron</keyword>
<dbReference type="SUPFAM" id="SSF50022">
    <property type="entry name" value="ISP domain"/>
    <property type="match status" value="1"/>
</dbReference>
<dbReference type="GO" id="GO:0051537">
    <property type="term" value="F:2 iron, 2 sulfur cluster binding"/>
    <property type="evidence" value="ECO:0007669"/>
    <property type="project" value="UniProtKB-KW"/>
</dbReference>
<organism evidence="6 7">
    <name type="scientific">Cellulophaga tyrosinoxydans</name>
    <dbReference type="NCBI Taxonomy" id="504486"/>
    <lineage>
        <taxon>Bacteria</taxon>
        <taxon>Pseudomonadati</taxon>
        <taxon>Bacteroidota</taxon>
        <taxon>Flavobacteriia</taxon>
        <taxon>Flavobacteriales</taxon>
        <taxon>Flavobacteriaceae</taxon>
        <taxon>Cellulophaga</taxon>
    </lineage>
</organism>
<dbReference type="PROSITE" id="PS51257">
    <property type="entry name" value="PROKAR_LIPOPROTEIN"/>
    <property type="match status" value="1"/>
</dbReference>
<evidence type="ECO:0000313" key="7">
    <source>
        <dbReference type="Proteomes" id="UP000192360"/>
    </source>
</evidence>
<accession>A0A1W2ANM9</accession>
<dbReference type="Proteomes" id="UP000192360">
    <property type="component" value="Unassembled WGS sequence"/>
</dbReference>
<dbReference type="Gene3D" id="2.102.10.10">
    <property type="entry name" value="Rieske [2Fe-2S] iron-sulphur domain"/>
    <property type="match status" value="1"/>
</dbReference>
<dbReference type="PROSITE" id="PS51296">
    <property type="entry name" value="RIESKE"/>
    <property type="match status" value="1"/>
</dbReference>
<reference evidence="6 7" key="1">
    <citation type="submission" date="2017-04" db="EMBL/GenBank/DDBJ databases">
        <authorList>
            <person name="Afonso C.L."/>
            <person name="Miller P.J."/>
            <person name="Scott M.A."/>
            <person name="Spackman E."/>
            <person name="Goraichik I."/>
            <person name="Dimitrov K.M."/>
            <person name="Suarez D.L."/>
            <person name="Swayne D.E."/>
        </authorList>
    </citation>
    <scope>NUCLEOTIDE SEQUENCE [LARGE SCALE GENOMIC DNA]</scope>
    <source>
        <strain evidence="6 7">DSM 21164</strain>
    </source>
</reference>
<evidence type="ECO:0000256" key="2">
    <source>
        <dbReference type="ARBA" id="ARBA00022723"/>
    </source>
</evidence>
<dbReference type="InterPro" id="IPR036922">
    <property type="entry name" value="Rieske_2Fe-2S_sf"/>
</dbReference>
<dbReference type="OrthoDB" id="165343at2"/>
<dbReference type="InterPro" id="IPR017941">
    <property type="entry name" value="Rieske_2Fe-2S"/>
</dbReference>
<sequence length="153" mass="16519">MERKAFLKTLGAGAAFALTFSCLHGCSDKGGGEEPLVPEIPEGGFIIDLNATTSANLQNNGGFIFVKSKSTFTQNDVIVVRNLEGNLVAASKYCSHEGNPNVEFLSEDGGIYRCDVHGSRFSQDGTPLNSITTNPLKIYNTELLADNKLRIFE</sequence>
<evidence type="ECO:0000256" key="3">
    <source>
        <dbReference type="ARBA" id="ARBA00023004"/>
    </source>
</evidence>
<keyword evidence="1" id="KW-0001">2Fe-2S</keyword>
<dbReference type="EMBL" id="FWXO01000003">
    <property type="protein sequence ID" value="SMC61828.1"/>
    <property type="molecule type" value="Genomic_DNA"/>
</dbReference>
<dbReference type="Pfam" id="PF00355">
    <property type="entry name" value="Rieske"/>
    <property type="match status" value="1"/>
</dbReference>
<evidence type="ECO:0000256" key="1">
    <source>
        <dbReference type="ARBA" id="ARBA00022714"/>
    </source>
</evidence>
<gene>
    <name evidence="6" type="ORF">SAMN05660703_2052</name>
</gene>
<protein>
    <submittedName>
        <fullName evidence="6">Rieske [2Fe-2S] domain-containing protein</fullName>
    </submittedName>
</protein>
<keyword evidence="4" id="KW-0411">Iron-sulfur</keyword>
<dbReference type="RefSeq" id="WP_084061397.1">
    <property type="nucleotide sequence ID" value="NZ_FWXO01000003.1"/>
</dbReference>
<evidence type="ECO:0000259" key="5">
    <source>
        <dbReference type="PROSITE" id="PS51296"/>
    </source>
</evidence>
<evidence type="ECO:0000256" key="4">
    <source>
        <dbReference type="ARBA" id="ARBA00023014"/>
    </source>
</evidence>